<comment type="caution">
    <text evidence="2">The sequence shown here is derived from an EMBL/GenBank/DDBJ whole genome shotgun (WGS) entry which is preliminary data.</text>
</comment>
<keyword evidence="3" id="KW-1185">Reference proteome</keyword>
<name>A0ABV5GJY1_9FLAO</name>
<gene>
    <name evidence="2" type="ORF">ACFFVF_04090</name>
</gene>
<accession>A0ABV5GJY1</accession>
<feature type="signal peptide" evidence="1">
    <location>
        <begin position="1"/>
        <end position="18"/>
    </location>
</feature>
<keyword evidence="1" id="KW-0732">Signal</keyword>
<evidence type="ECO:0000256" key="1">
    <source>
        <dbReference type="SAM" id="SignalP"/>
    </source>
</evidence>
<sequence length="186" mass="21583">MKNLLLSLLFLISFSTFSQQKTKQEKREECIRSTNYSFKKRLSLLSIDSITEIKVVSHITKVGGHGDSLIKYFNNLKVKEDYFNEKEFHEVETLTLSQIEKLTDIFFNYNNKSGIVIVKGCYMPRNAIIFLDKNQKILGYIEICFECLNYRSSNKALTIGSYCSEKYDLIKAVFKESGITYGITTW</sequence>
<organism evidence="2 3">
    <name type="scientific">Flavobacterium jumunjinense</name>
    <dbReference type="NCBI Taxonomy" id="998845"/>
    <lineage>
        <taxon>Bacteria</taxon>
        <taxon>Pseudomonadati</taxon>
        <taxon>Bacteroidota</taxon>
        <taxon>Flavobacteriia</taxon>
        <taxon>Flavobacteriales</taxon>
        <taxon>Flavobacteriaceae</taxon>
        <taxon>Flavobacterium</taxon>
    </lineage>
</organism>
<dbReference type="Proteomes" id="UP001589607">
    <property type="component" value="Unassembled WGS sequence"/>
</dbReference>
<proteinExistence type="predicted"/>
<feature type="chain" id="PRO_5046240297" evidence="1">
    <location>
        <begin position="19"/>
        <end position="186"/>
    </location>
</feature>
<evidence type="ECO:0000313" key="2">
    <source>
        <dbReference type="EMBL" id="MFB9095682.1"/>
    </source>
</evidence>
<evidence type="ECO:0000313" key="3">
    <source>
        <dbReference type="Proteomes" id="UP001589607"/>
    </source>
</evidence>
<dbReference type="RefSeq" id="WP_236455051.1">
    <property type="nucleotide sequence ID" value="NZ_CBCSGE010000004.1"/>
</dbReference>
<dbReference type="EMBL" id="JBHMEY010000009">
    <property type="protein sequence ID" value="MFB9095682.1"/>
    <property type="molecule type" value="Genomic_DNA"/>
</dbReference>
<protein>
    <submittedName>
        <fullName evidence="2">Uncharacterized protein</fullName>
    </submittedName>
</protein>
<reference evidence="2 3" key="1">
    <citation type="submission" date="2024-09" db="EMBL/GenBank/DDBJ databases">
        <authorList>
            <person name="Sun Q."/>
            <person name="Mori K."/>
        </authorList>
    </citation>
    <scope>NUCLEOTIDE SEQUENCE [LARGE SCALE GENOMIC DNA]</scope>
    <source>
        <strain evidence="2 3">CECT 7955</strain>
    </source>
</reference>